<dbReference type="OrthoDB" id="4222425at2"/>
<gene>
    <name evidence="1" type="ORF">EBN03_29160</name>
</gene>
<dbReference type="Proteomes" id="UP000279275">
    <property type="component" value="Unassembled WGS sequence"/>
</dbReference>
<accession>A0A3M2KUA9</accession>
<name>A0A3M2KUA9_9NOCA</name>
<dbReference type="RefSeq" id="WP_122191362.1">
    <property type="nucleotide sequence ID" value="NZ_RFFH01000019.1"/>
</dbReference>
<reference evidence="1 2" key="1">
    <citation type="submission" date="2018-10" db="EMBL/GenBank/DDBJ databases">
        <title>Isolation from cow dung.</title>
        <authorList>
            <person name="Ling L."/>
        </authorList>
    </citation>
    <scope>NUCLEOTIDE SEQUENCE [LARGE SCALE GENOMIC DNA]</scope>
    <source>
        <strain evidence="1 2">NEAU-LL90</strain>
    </source>
</reference>
<evidence type="ECO:0000313" key="2">
    <source>
        <dbReference type="Proteomes" id="UP000279275"/>
    </source>
</evidence>
<evidence type="ECO:0000313" key="1">
    <source>
        <dbReference type="EMBL" id="RMI28711.1"/>
    </source>
</evidence>
<protein>
    <submittedName>
        <fullName evidence="1">Uncharacterized protein</fullName>
    </submittedName>
</protein>
<dbReference type="EMBL" id="RFFH01000019">
    <property type="protein sequence ID" value="RMI28711.1"/>
    <property type="molecule type" value="Genomic_DNA"/>
</dbReference>
<proteinExistence type="predicted"/>
<sequence>MKLLVIGRNPEVVTAAVIRLTEHDIPTDGVTLDTDALTHLATGTVTHLVIGGGVAADSRKLLHDTAVTHDVAVIDAERGGRAVQDYITEVLVPQLTGK</sequence>
<organism evidence="1 2">
    <name type="scientific">Nocardia stercoris</name>
    <dbReference type="NCBI Taxonomy" id="2483361"/>
    <lineage>
        <taxon>Bacteria</taxon>
        <taxon>Bacillati</taxon>
        <taxon>Actinomycetota</taxon>
        <taxon>Actinomycetes</taxon>
        <taxon>Mycobacteriales</taxon>
        <taxon>Nocardiaceae</taxon>
        <taxon>Nocardia</taxon>
    </lineage>
</organism>
<keyword evidence="2" id="KW-1185">Reference proteome</keyword>
<comment type="caution">
    <text evidence="1">The sequence shown here is derived from an EMBL/GenBank/DDBJ whole genome shotgun (WGS) entry which is preliminary data.</text>
</comment>
<dbReference type="AlphaFoldDB" id="A0A3M2KUA9"/>